<dbReference type="EMBL" id="CALNXK010000097">
    <property type="protein sequence ID" value="CAH3154030.1"/>
    <property type="molecule type" value="Genomic_DNA"/>
</dbReference>
<organism evidence="1 2">
    <name type="scientific">Porites lobata</name>
    <dbReference type="NCBI Taxonomy" id="104759"/>
    <lineage>
        <taxon>Eukaryota</taxon>
        <taxon>Metazoa</taxon>
        <taxon>Cnidaria</taxon>
        <taxon>Anthozoa</taxon>
        <taxon>Hexacorallia</taxon>
        <taxon>Scleractinia</taxon>
        <taxon>Fungiina</taxon>
        <taxon>Poritidae</taxon>
        <taxon>Porites</taxon>
    </lineage>
</organism>
<evidence type="ECO:0000313" key="1">
    <source>
        <dbReference type="EMBL" id="CAH3154030.1"/>
    </source>
</evidence>
<gene>
    <name evidence="1" type="ORF">PLOB_00049860</name>
</gene>
<feature type="non-terminal residue" evidence="1">
    <location>
        <position position="1"/>
    </location>
</feature>
<sequence length="486" mass="55849">TLEWTLPLYEVYNTEINWPRVENEALRFHYQQLNVQVHAVQQENEQKIEKIQNGNSARNEKRQKIKKLVIQSLPALDEFKPVEIKFDVQGQEVIIPLSEEDSSEELEPTSCETTKRVLVAKDSGLISDEAYHELRMSLPEDQRFALPPFSAVKQERNKQNEIVNIKSIPEAKNGDGARRSIKEVLEQLLTILRVKKAVQSNGNMISLRFAADGRRTSNKIGTVKAEFSLIEEKENDCDHQYCVALCNRNKDYKEAKACLGPILDQIDNLHVNGAEVDGVHYSKLIYVSFFVLSGRYCCSDWKFLAMVVELVINKKGKEVLEKQLEDIGVPFKFFEGFDELVTALEAEPGQECYKPPDLFREQARKWAMFFRVVHFDEDIPPYIHATKEALELYLRKFVKRRCVYHLIKEDLSPLSGQTAGRRAKLTKTAMKNESPKEAAPTYLCKRCSMLGQWAKNYTNSSFTTGIACKAGMLQMWNKGPFICRMF</sequence>
<name>A0ABN8Q0E8_9CNID</name>
<dbReference type="Proteomes" id="UP001159405">
    <property type="component" value="Unassembled WGS sequence"/>
</dbReference>
<protein>
    <submittedName>
        <fullName evidence="1">Uncharacterized protein</fullName>
    </submittedName>
</protein>
<keyword evidence="2" id="KW-1185">Reference proteome</keyword>
<reference evidence="1 2" key="1">
    <citation type="submission" date="2022-05" db="EMBL/GenBank/DDBJ databases">
        <authorList>
            <consortium name="Genoscope - CEA"/>
            <person name="William W."/>
        </authorList>
    </citation>
    <scope>NUCLEOTIDE SEQUENCE [LARGE SCALE GENOMIC DNA]</scope>
</reference>
<evidence type="ECO:0000313" key="2">
    <source>
        <dbReference type="Proteomes" id="UP001159405"/>
    </source>
</evidence>
<proteinExistence type="predicted"/>
<comment type="caution">
    <text evidence="1">The sequence shown here is derived from an EMBL/GenBank/DDBJ whole genome shotgun (WGS) entry which is preliminary data.</text>
</comment>
<accession>A0ABN8Q0E8</accession>